<keyword evidence="5" id="KW-0503">Monooxygenase</keyword>
<dbReference type="InterPro" id="IPR001128">
    <property type="entry name" value="Cyt_P450"/>
</dbReference>
<dbReference type="Pfam" id="PF00067">
    <property type="entry name" value="p450"/>
    <property type="match status" value="1"/>
</dbReference>
<dbReference type="EMBL" id="JAPEUV010000096">
    <property type="protein sequence ID" value="KAJ4333351.1"/>
    <property type="molecule type" value="Genomic_DNA"/>
</dbReference>
<comment type="similarity">
    <text evidence="1">Belongs to the cytochrome P450 family.</text>
</comment>
<name>A0A9W9BXR6_9PLEO</name>
<dbReference type="InterPro" id="IPR036396">
    <property type="entry name" value="Cyt_P450_sf"/>
</dbReference>
<reference evidence="7" key="1">
    <citation type="submission" date="2022-10" db="EMBL/GenBank/DDBJ databases">
        <title>Tapping the CABI collections for fungal endophytes: first genome assemblies for Collariella, Neodidymelliopsis, Ascochyta clinopodiicola, Didymella pomorum, Didymosphaeria variabile, Neocosmospora piperis and Neocucurbitaria cava.</title>
        <authorList>
            <person name="Hill R."/>
        </authorList>
    </citation>
    <scope>NUCLEOTIDE SEQUENCE</scope>
    <source>
        <strain evidence="7">IMI 360193</strain>
    </source>
</reference>
<proteinExistence type="inferred from homology"/>
<dbReference type="PRINTS" id="PR00385">
    <property type="entry name" value="P450"/>
</dbReference>
<evidence type="ECO:0000256" key="1">
    <source>
        <dbReference type="ARBA" id="ARBA00010617"/>
    </source>
</evidence>
<evidence type="ECO:0000256" key="5">
    <source>
        <dbReference type="ARBA" id="ARBA00023033"/>
    </source>
</evidence>
<evidence type="ECO:0000313" key="8">
    <source>
        <dbReference type="Proteomes" id="UP001140562"/>
    </source>
</evidence>
<dbReference type="AlphaFoldDB" id="A0A9W9BXR6"/>
<dbReference type="GO" id="GO:0020037">
    <property type="term" value="F:heme binding"/>
    <property type="evidence" value="ECO:0007669"/>
    <property type="project" value="InterPro"/>
</dbReference>
<dbReference type="CDD" id="cd11065">
    <property type="entry name" value="CYP64-like"/>
    <property type="match status" value="1"/>
</dbReference>
<evidence type="ECO:0000256" key="2">
    <source>
        <dbReference type="ARBA" id="ARBA00022723"/>
    </source>
</evidence>
<dbReference type="PANTHER" id="PTHR46300:SF2">
    <property type="entry name" value="CYTOCHROME P450 MONOOXYGENASE ALNH-RELATED"/>
    <property type="match status" value="1"/>
</dbReference>
<evidence type="ECO:0000256" key="4">
    <source>
        <dbReference type="ARBA" id="ARBA00023004"/>
    </source>
</evidence>
<dbReference type="InterPro" id="IPR002401">
    <property type="entry name" value="Cyt_P450_E_grp-I"/>
</dbReference>
<dbReference type="SUPFAM" id="SSF48264">
    <property type="entry name" value="Cytochrome P450"/>
    <property type="match status" value="1"/>
</dbReference>
<gene>
    <name evidence="7" type="ORF">N0V87_007642</name>
</gene>
<evidence type="ECO:0000256" key="3">
    <source>
        <dbReference type="ARBA" id="ARBA00023002"/>
    </source>
</evidence>
<comment type="cofactor">
    <cofactor evidence="6">
        <name>heme</name>
        <dbReference type="ChEBI" id="CHEBI:30413"/>
    </cofactor>
</comment>
<feature type="binding site" description="axial binding residue" evidence="6">
    <location>
        <position position="436"/>
    </location>
    <ligand>
        <name>heme</name>
        <dbReference type="ChEBI" id="CHEBI:30413"/>
    </ligand>
    <ligandPart>
        <name>Fe</name>
        <dbReference type="ChEBI" id="CHEBI:18248"/>
    </ligandPart>
</feature>
<keyword evidence="2 6" id="KW-0479">Metal-binding</keyword>
<dbReference type="Gene3D" id="1.10.630.10">
    <property type="entry name" value="Cytochrome P450"/>
    <property type="match status" value="1"/>
</dbReference>
<keyword evidence="4 6" id="KW-0408">Iron</keyword>
<dbReference type="GO" id="GO:0016705">
    <property type="term" value="F:oxidoreductase activity, acting on paired donors, with incorporation or reduction of molecular oxygen"/>
    <property type="evidence" value="ECO:0007669"/>
    <property type="project" value="InterPro"/>
</dbReference>
<organism evidence="7 8">
    <name type="scientific">Didymella glomerata</name>
    <dbReference type="NCBI Taxonomy" id="749621"/>
    <lineage>
        <taxon>Eukaryota</taxon>
        <taxon>Fungi</taxon>
        <taxon>Dikarya</taxon>
        <taxon>Ascomycota</taxon>
        <taxon>Pezizomycotina</taxon>
        <taxon>Dothideomycetes</taxon>
        <taxon>Pleosporomycetidae</taxon>
        <taxon>Pleosporales</taxon>
        <taxon>Pleosporineae</taxon>
        <taxon>Didymellaceae</taxon>
        <taxon>Didymella</taxon>
    </lineage>
</organism>
<dbReference type="GO" id="GO:0005506">
    <property type="term" value="F:iron ion binding"/>
    <property type="evidence" value="ECO:0007669"/>
    <property type="project" value="InterPro"/>
</dbReference>
<accession>A0A9W9BXR6</accession>
<dbReference type="OrthoDB" id="1055148at2759"/>
<keyword evidence="3" id="KW-0560">Oxidoreductase</keyword>
<evidence type="ECO:0008006" key="9">
    <source>
        <dbReference type="Google" id="ProtNLM"/>
    </source>
</evidence>
<dbReference type="InterPro" id="IPR050364">
    <property type="entry name" value="Cytochrome_P450_fung"/>
</dbReference>
<dbReference type="PANTHER" id="PTHR46300">
    <property type="entry name" value="P450, PUTATIVE (EUROFUNG)-RELATED-RELATED"/>
    <property type="match status" value="1"/>
</dbReference>
<comment type="caution">
    <text evidence="7">The sequence shown here is derived from an EMBL/GenBank/DDBJ whole genome shotgun (WGS) entry which is preliminary data.</text>
</comment>
<protein>
    <recommendedName>
        <fullName evidence="9">Cytochrome P450</fullName>
    </recommendedName>
</protein>
<keyword evidence="6" id="KW-0349">Heme</keyword>
<dbReference type="Proteomes" id="UP001140562">
    <property type="component" value="Unassembled WGS sequence"/>
</dbReference>
<keyword evidence="8" id="KW-1185">Reference proteome</keyword>
<sequence length="536" mass="61436">MAYYIYAGLFALIAVLVYRLSRTGSRPANYPPGPPTLPFIGNFHLMPKEKAHLQFQKWADQYGPVYSLVLGTKTMVVLNTDRAVKDLLDKRSGIYSSRPDMYISRIAGGGMRFSLMEYGDTWRMIHKIVHKALNINAAKSYVPYQDLENKAMLVRFVEHPEDFINLVRLYANSLTTQMIFGYRTTSTEDPRFKQFFHGFERLSILLTTHTAALLDLYPVLRNLPDLFLPLRRYAKFHHEEESKLYVGHWLDAKERIKKGISQPSFCVDLMRVQKEEGFSDLLAGYASGVLLEAGSDTTSSLLVGFIQAMILFPEVGKTAQEELDRVCGSRLPTIDDDLPYIRACVKESMRWMPTAILGIPHAVIRDDEYMGYRIPKDASVILNVWAIHNDARRYPNPRIFDPTRYLNDTQTSIESANNPDPSKRDHFLFGAGRRFCQGTHIAERSLFIGYSRLLWAFDFGKALDEHGEPITPNAAELTEGALVEPKPFPARIQPRSEEKVETIRREWKKMEEVLDQDGQWKVLPERLPLSDRKVYG</sequence>
<evidence type="ECO:0000256" key="6">
    <source>
        <dbReference type="PIRSR" id="PIRSR602401-1"/>
    </source>
</evidence>
<evidence type="ECO:0000313" key="7">
    <source>
        <dbReference type="EMBL" id="KAJ4333351.1"/>
    </source>
</evidence>
<dbReference type="GO" id="GO:0004497">
    <property type="term" value="F:monooxygenase activity"/>
    <property type="evidence" value="ECO:0007669"/>
    <property type="project" value="UniProtKB-KW"/>
</dbReference>
<dbReference type="PRINTS" id="PR00463">
    <property type="entry name" value="EP450I"/>
</dbReference>